<name>A0AAE1B166_9GAST</name>
<evidence type="ECO:0000313" key="1">
    <source>
        <dbReference type="EMBL" id="KAK3797434.1"/>
    </source>
</evidence>
<accession>A0AAE1B166</accession>
<evidence type="ECO:0000313" key="2">
    <source>
        <dbReference type="Proteomes" id="UP001283361"/>
    </source>
</evidence>
<organism evidence="1 2">
    <name type="scientific">Elysia crispata</name>
    <name type="common">lettuce slug</name>
    <dbReference type="NCBI Taxonomy" id="231223"/>
    <lineage>
        <taxon>Eukaryota</taxon>
        <taxon>Metazoa</taxon>
        <taxon>Spiralia</taxon>
        <taxon>Lophotrochozoa</taxon>
        <taxon>Mollusca</taxon>
        <taxon>Gastropoda</taxon>
        <taxon>Heterobranchia</taxon>
        <taxon>Euthyneura</taxon>
        <taxon>Panpulmonata</taxon>
        <taxon>Sacoglossa</taxon>
        <taxon>Placobranchoidea</taxon>
        <taxon>Plakobranchidae</taxon>
        <taxon>Elysia</taxon>
    </lineage>
</organism>
<sequence>MPECEVETFLAVSVDLNCISPELSRLGITKTSLMSPPLSLPEATTVTNKAVIDLETYLTLQGLSKKTPRKWLYSPLQLRLHNMHWTLSIKLTQSSTKTRDATLKLWKHFFLLSFLHPKTNQRAQSTSPHLYLK</sequence>
<comment type="caution">
    <text evidence="1">The sequence shown here is derived from an EMBL/GenBank/DDBJ whole genome shotgun (WGS) entry which is preliminary data.</text>
</comment>
<proteinExistence type="predicted"/>
<reference evidence="1" key="1">
    <citation type="journal article" date="2023" name="G3 (Bethesda)">
        <title>A reference genome for the long-term kleptoplast-retaining sea slug Elysia crispata morphotype clarki.</title>
        <authorList>
            <person name="Eastman K.E."/>
            <person name="Pendleton A.L."/>
            <person name="Shaikh M.A."/>
            <person name="Suttiyut T."/>
            <person name="Ogas R."/>
            <person name="Tomko P."/>
            <person name="Gavelis G."/>
            <person name="Widhalm J.R."/>
            <person name="Wisecaver J.H."/>
        </authorList>
    </citation>
    <scope>NUCLEOTIDE SEQUENCE</scope>
    <source>
        <strain evidence="1">ECLA1</strain>
    </source>
</reference>
<protein>
    <submittedName>
        <fullName evidence="1">Uncharacterized protein</fullName>
    </submittedName>
</protein>
<dbReference type="AlphaFoldDB" id="A0AAE1B166"/>
<dbReference type="EMBL" id="JAWDGP010000765">
    <property type="protein sequence ID" value="KAK3797434.1"/>
    <property type="molecule type" value="Genomic_DNA"/>
</dbReference>
<gene>
    <name evidence="1" type="ORF">RRG08_010711</name>
</gene>
<keyword evidence="2" id="KW-1185">Reference proteome</keyword>
<dbReference type="Proteomes" id="UP001283361">
    <property type="component" value="Unassembled WGS sequence"/>
</dbReference>